<dbReference type="InterPro" id="IPR002606">
    <property type="entry name" value="Riboflavin_kinase_bac"/>
</dbReference>
<reference evidence="17" key="1">
    <citation type="journal article" date="2020" name="ISME J.">
        <title>Gammaproteobacteria mediating utilization of methyl-, sulfur- and petroleum organic compounds in deep ocean hydrothermal plumes.</title>
        <authorList>
            <person name="Zhou Z."/>
            <person name="Liu Y."/>
            <person name="Pan J."/>
            <person name="Cron B.R."/>
            <person name="Toner B.M."/>
            <person name="Anantharaman K."/>
            <person name="Breier J.A."/>
            <person name="Dick G.J."/>
            <person name="Li M."/>
        </authorList>
    </citation>
    <scope>NUCLEOTIDE SEQUENCE</scope>
    <source>
        <strain evidence="17">SZUA-1501</strain>
    </source>
</reference>
<dbReference type="EC" id="2.7.1.26" evidence="15"/>
<evidence type="ECO:0000256" key="7">
    <source>
        <dbReference type="ARBA" id="ARBA00022695"/>
    </source>
</evidence>
<evidence type="ECO:0000256" key="5">
    <source>
        <dbReference type="ARBA" id="ARBA00022643"/>
    </source>
</evidence>
<sequence length="292" mass="33251">MAFEKTAVAVGNFDGIHLGHIYLLKTLKGEAFKRNLTPLVVTFDPHPAVVLKKGKDFCTLSTAEEKREIIEKQLGLNYEILPFTEEFSKTAPKEFIEKTLLERFKAQLILVGYDWHFGRGAKGNANTVYEICKRRGCEVIQLQPYTIGGKIVSSSLVRALLKEALLKPASLFLGRPYWIRRQVVKGKGLGSKLGVPTLNFEEVENLCLPNGVYVVCIDGHPAVANLGYSPTIKGQKRTLEVHVLRDFFEVSDRPKIVFKRYLRPERAFKSVEELLRRIKEDIRHTKETFFED</sequence>
<dbReference type="SMART" id="SM00904">
    <property type="entry name" value="Flavokinase"/>
    <property type="match status" value="1"/>
</dbReference>
<gene>
    <name evidence="17" type="primary">ribF</name>
    <name evidence="17" type="ORF">EYH37_03270</name>
</gene>
<dbReference type="GO" id="GO:0006747">
    <property type="term" value="P:FAD biosynthetic process"/>
    <property type="evidence" value="ECO:0007669"/>
    <property type="project" value="UniProtKB-UniRule"/>
</dbReference>
<dbReference type="GO" id="GO:0009231">
    <property type="term" value="P:riboflavin biosynthetic process"/>
    <property type="evidence" value="ECO:0007669"/>
    <property type="project" value="InterPro"/>
</dbReference>
<evidence type="ECO:0000313" key="17">
    <source>
        <dbReference type="EMBL" id="HIP98372.1"/>
    </source>
</evidence>
<evidence type="ECO:0000259" key="16">
    <source>
        <dbReference type="SMART" id="SM00904"/>
    </source>
</evidence>
<keyword evidence="4 15" id="KW-0285">Flavoprotein</keyword>
<comment type="caution">
    <text evidence="17">The sequence shown here is derived from an EMBL/GenBank/DDBJ whole genome shotgun (WGS) entry which is preliminary data.</text>
</comment>
<dbReference type="EC" id="2.7.7.2" evidence="15"/>
<dbReference type="Pfam" id="PF01687">
    <property type="entry name" value="Flavokinase"/>
    <property type="match status" value="1"/>
</dbReference>
<keyword evidence="11 15" id="KW-0067">ATP-binding</keyword>
<dbReference type="EMBL" id="DQVE01000035">
    <property type="protein sequence ID" value="HIP98372.1"/>
    <property type="molecule type" value="Genomic_DNA"/>
</dbReference>
<dbReference type="NCBIfam" id="TIGR00125">
    <property type="entry name" value="cyt_tran_rel"/>
    <property type="match status" value="1"/>
</dbReference>
<comment type="pathway">
    <text evidence="2 15">Cofactor biosynthesis; FAD biosynthesis; FAD from FMN: step 1/1.</text>
</comment>
<dbReference type="Gene3D" id="2.40.30.30">
    <property type="entry name" value="Riboflavin kinase-like"/>
    <property type="match status" value="1"/>
</dbReference>
<keyword evidence="10 15" id="KW-0274">FAD</keyword>
<dbReference type="SUPFAM" id="SSF82114">
    <property type="entry name" value="Riboflavin kinase-like"/>
    <property type="match status" value="1"/>
</dbReference>
<dbReference type="NCBIfam" id="TIGR00083">
    <property type="entry name" value="ribF"/>
    <property type="match status" value="1"/>
</dbReference>
<organism evidence="17 18">
    <name type="scientific">Aquifex aeolicus</name>
    <dbReference type="NCBI Taxonomy" id="63363"/>
    <lineage>
        <taxon>Bacteria</taxon>
        <taxon>Pseudomonadati</taxon>
        <taxon>Aquificota</taxon>
        <taxon>Aquificia</taxon>
        <taxon>Aquificales</taxon>
        <taxon>Aquificaceae</taxon>
        <taxon>Aquifex</taxon>
    </lineage>
</organism>
<comment type="function">
    <text evidence="1">Catalyzes the phosphorylation of riboflavin to FMN followed by the adenylation of FMN to FAD.</text>
</comment>
<evidence type="ECO:0000256" key="6">
    <source>
        <dbReference type="ARBA" id="ARBA00022679"/>
    </source>
</evidence>
<evidence type="ECO:0000256" key="14">
    <source>
        <dbReference type="ARBA" id="ARBA00049494"/>
    </source>
</evidence>
<dbReference type="Pfam" id="PF06574">
    <property type="entry name" value="FAD_syn"/>
    <property type="match status" value="1"/>
</dbReference>
<dbReference type="GO" id="GO:0008531">
    <property type="term" value="F:riboflavin kinase activity"/>
    <property type="evidence" value="ECO:0007669"/>
    <property type="project" value="UniProtKB-UniRule"/>
</dbReference>
<dbReference type="Gene3D" id="3.40.50.620">
    <property type="entry name" value="HUPs"/>
    <property type="match status" value="1"/>
</dbReference>
<feature type="domain" description="Riboflavin kinase" evidence="16">
    <location>
        <begin position="172"/>
        <end position="290"/>
    </location>
</feature>
<comment type="pathway">
    <text evidence="3 15">Cofactor biosynthesis; FMN biosynthesis; FMN from riboflavin (ATP route): step 1/1.</text>
</comment>
<keyword evidence="8 15" id="KW-0547">Nucleotide-binding</keyword>
<dbReference type="GO" id="GO:0003919">
    <property type="term" value="F:FMN adenylyltransferase activity"/>
    <property type="evidence" value="ECO:0007669"/>
    <property type="project" value="UniProtKB-UniRule"/>
</dbReference>
<evidence type="ECO:0000256" key="8">
    <source>
        <dbReference type="ARBA" id="ARBA00022741"/>
    </source>
</evidence>
<comment type="catalytic activity">
    <reaction evidence="13 15">
        <text>riboflavin + ATP = FMN + ADP + H(+)</text>
        <dbReference type="Rhea" id="RHEA:14357"/>
        <dbReference type="ChEBI" id="CHEBI:15378"/>
        <dbReference type="ChEBI" id="CHEBI:30616"/>
        <dbReference type="ChEBI" id="CHEBI:57986"/>
        <dbReference type="ChEBI" id="CHEBI:58210"/>
        <dbReference type="ChEBI" id="CHEBI:456216"/>
        <dbReference type="EC" id="2.7.1.26"/>
    </reaction>
</comment>
<comment type="similarity">
    <text evidence="15">Belongs to the ribF family.</text>
</comment>
<dbReference type="CDD" id="cd02064">
    <property type="entry name" value="FAD_synthetase_N"/>
    <property type="match status" value="1"/>
</dbReference>
<dbReference type="InterPro" id="IPR015864">
    <property type="entry name" value="FAD_synthase"/>
</dbReference>
<evidence type="ECO:0000256" key="11">
    <source>
        <dbReference type="ARBA" id="ARBA00022840"/>
    </source>
</evidence>
<dbReference type="GO" id="GO:0009398">
    <property type="term" value="P:FMN biosynthetic process"/>
    <property type="evidence" value="ECO:0007669"/>
    <property type="project" value="UniProtKB-UniRule"/>
</dbReference>
<evidence type="ECO:0000256" key="3">
    <source>
        <dbReference type="ARBA" id="ARBA00005201"/>
    </source>
</evidence>
<dbReference type="InterPro" id="IPR014729">
    <property type="entry name" value="Rossmann-like_a/b/a_fold"/>
</dbReference>
<dbReference type="SUPFAM" id="SSF52374">
    <property type="entry name" value="Nucleotidylyl transferase"/>
    <property type="match status" value="1"/>
</dbReference>
<evidence type="ECO:0000256" key="15">
    <source>
        <dbReference type="PIRNR" id="PIRNR004491"/>
    </source>
</evidence>
<protein>
    <recommendedName>
        <fullName evidence="15">Riboflavin biosynthesis protein</fullName>
    </recommendedName>
    <domain>
        <recommendedName>
            <fullName evidence="15">Riboflavin kinase</fullName>
            <ecNumber evidence="15">2.7.1.26</ecNumber>
        </recommendedName>
        <alternativeName>
            <fullName evidence="15">Flavokinase</fullName>
        </alternativeName>
    </domain>
    <domain>
        <recommendedName>
            <fullName evidence="15">FMN adenylyltransferase</fullName>
            <ecNumber evidence="15">2.7.7.2</ecNumber>
        </recommendedName>
        <alternativeName>
            <fullName evidence="15">FAD pyrophosphorylase</fullName>
        </alternativeName>
        <alternativeName>
            <fullName evidence="15">FAD synthase</fullName>
        </alternativeName>
    </domain>
</protein>
<evidence type="ECO:0000313" key="18">
    <source>
        <dbReference type="Proteomes" id="UP000606463"/>
    </source>
</evidence>
<comment type="catalytic activity">
    <reaction evidence="14 15">
        <text>FMN + ATP + H(+) = FAD + diphosphate</text>
        <dbReference type="Rhea" id="RHEA:17237"/>
        <dbReference type="ChEBI" id="CHEBI:15378"/>
        <dbReference type="ChEBI" id="CHEBI:30616"/>
        <dbReference type="ChEBI" id="CHEBI:33019"/>
        <dbReference type="ChEBI" id="CHEBI:57692"/>
        <dbReference type="ChEBI" id="CHEBI:58210"/>
        <dbReference type="EC" id="2.7.7.2"/>
    </reaction>
</comment>
<dbReference type="GO" id="GO:0005524">
    <property type="term" value="F:ATP binding"/>
    <property type="evidence" value="ECO:0007669"/>
    <property type="project" value="UniProtKB-UniRule"/>
</dbReference>
<evidence type="ECO:0000256" key="13">
    <source>
        <dbReference type="ARBA" id="ARBA00047880"/>
    </source>
</evidence>
<dbReference type="Proteomes" id="UP000606463">
    <property type="component" value="Unassembled WGS sequence"/>
</dbReference>
<keyword evidence="6 15" id="KW-0808">Transferase</keyword>
<keyword evidence="5 15" id="KW-0288">FMN</keyword>
<name>A0A9D0YQB2_AQUAO</name>
<keyword evidence="7 15" id="KW-0548">Nucleotidyltransferase</keyword>
<dbReference type="PANTHER" id="PTHR22749">
    <property type="entry name" value="RIBOFLAVIN KINASE/FMN ADENYLYLTRANSFERASE"/>
    <property type="match status" value="1"/>
</dbReference>
<proteinExistence type="inferred from homology"/>
<keyword evidence="9 15" id="KW-0418">Kinase</keyword>
<dbReference type="InterPro" id="IPR023465">
    <property type="entry name" value="Riboflavin_kinase_dom_sf"/>
</dbReference>
<evidence type="ECO:0000256" key="9">
    <source>
        <dbReference type="ARBA" id="ARBA00022777"/>
    </source>
</evidence>
<dbReference type="InterPro" id="IPR004821">
    <property type="entry name" value="Cyt_trans-like"/>
</dbReference>
<dbReference type="AlphaFoldDB" id="A0A9D0YQB2"/>
<evidence type="ECO:0000256" key="4">
    <source>
        <dbReference type="ARBA" id="ARBA00022630"/>
    </source>
</evidence>
<evidence type="ECO:0000256" key="10">
    <source>
        <dbReference type="ARBA" id="ARBA00022827"/>
    </source>
</evidence>
<dbReference type="PIRSF" id="PIRSF004491">
    <property type="entry name" value="FAD_Synth"/>
    <property type="match status" value="1"/>
</dbReference>
<dbReference type="InterPro" id="IPR023468">
    <property type="entry name" value="Riboflavin_kinase"/>
</dbReference>
<evidence type="ECO:0000256" key="2">
    <source>
        <dbReference type="ARBA" id="ARBA00004726"/>
    </source>
</evidence>
<dbReference type="PANTHER" id="PTHR22749:SF6">
    <property type="entry name" value="RIBOFLAVIN KINASE"/>
    <property type="match status" value="1"/>
</dbReference>
<evidence type="ECO:0000256" key="12">
    <source>
        <dbReference type="ARBA" id="ARBA00023268"/>
    </source>
</evidence>
<evidence type="ECO:0000256" key="1">
    <source>
        <dbReference type="ARBA" id="ARBA00002121"/>
    </source>
</evidence>
<accession>A0A9D0YQB2</accession>
<dbReference type="InterPro" id="IPR015865">
    <property type="entry name" value="Riboflavin_kinase_bac/euk"/>
</dbReference>
<keyword evidence="12" id="KW-0511">Multifunctional enzyme</keyword>